<accession>F2BDL3</accession>
<feature type="region of interest" description="Disordered" evidence="1">
    <location>
        <begin position="63"/>
        <end position="86"/>
    </location>
</feature>
<organism evidence="2 3">
    <name type="scientific">Neisseria bacilliformis ATCC BAA-1200</name>
    <dbReference type="NCBI Taxonomy" id="888742"/>
    <lineage>
        <taxon>Bacteria</taxon>
        <taxon>Pseudomonadati</taxon>
        <taxon>Pseudomonadota</taxon>
        <taxon>Betaproteobacteria</taxon>
        <taxon>Neisseriales</taxon>
        <taxon>Neisseriaceae</taxon>
        <taxon>Neisseria</taxon>
    </lineage>
</organism>
<proteinExistence type="predicted"/>
<keyword evidence="3" id="KW-1185">Reference proteome</keyword>
<evidence type="ECO:0000313" key="3">
    <source>
        <dbReference type="Proteomes" id="UP000004105"/>
    </source>
</evidence>
<name>F2BDL3_9NEIS</name>
<dbReference type="AlphaFoldDB" id="F2BDL3"/>
<sequence>MRPSESEVSAKLKGGVCFQTASASVCPVRYGAGAKRSSEKRSSNRVKKPYAFFQTASRLSAPPFSVSHQKSRMSAAASVPKRSDST</sequence>
<dbReference type="EMBL" id="AFAY01000036">
    <property type="protein sequence ID" value="EGF10463.1"/>
    <property type="molecule type" value="Genomic_DNA"/>
</dbReference>
<evidence type="ECO:0000313" key="2">
    <source>
        <dbReference type="EMBL" id="EGF10463.1"/>
    </source>
</evidence>
<gene>
    <name evidence="2" type="ORF">HMPREF9123_1819</name>
</gene>
<comment type="caution">
    <text evidence="2">The sequence shown here is derived from an EMBL/GenBank/DDBJ whole genome shotgun (WGS) entry which is preliminary data.</text>
</comment>
<evidence type="ECO:0000256" key="1">
    <source>
        <dbReference type="SAM" id="MobiDB-lite"/>
    </source>
</evidence>
<reference evidence="2 3" key="1">
    <citation type="submission" date="2011-02" db="EMBL/GenBank/DDBJ databases">
        <authorList>
            <person name="Muzny D."/>
            <person name="Qin X."/>
            <person name="Deng J."/>
            <person name="Jiang H."/>
            <person name="Liu Y."/>
            <person name="Qu J."/>
            <person name="Song X.-Z."/>
            <person name="Zhang L."/>
            <person name="Thornton R."/>
            <person name="Coyle M."/>
            <person name="Francisco L."/>
            <person name="Jackson L."/>
            <person name="Javaid M."/>
            <person name="Korchina V."/>
            <person name="Kovar C."/>
            <person name="Mata R."/>
            <person name="Mathew T."/>
            <person name="Ngo R."/>
            <person name="Nguyen L."/>
            <person name="Nguyen N."/>
            <person name="Okwuonu G."/>
            <person name="Ongeri F."/>
            <person name="Pham C."/>
            <person name="Simmons D."/>
            <person name="Wilczek-Boney K."/>
            <person name="Hale W."/>
            <person name="Jakkamsetti A."/>
            <person name="Pham P."/>
            <person name="Ruth R."/>
            <person name="San Lucas F."/>
            <person name="Warren J."/>
            <person name="Zhang J."/>
            <person name="Zhao Z."/>
            <person name="Zhou C."/>
            <person name="Zhu D."/>
            <person name="Lee S."/>
            <person name="Bess C."/>
            <person name="Blankenburg K."/>
            <person name="Forbes L."/>
            <person name="Fu Q."/>
            <person name="Gubbala S."/>
            <person name="Hirani K."/>
            <person name="Jayaseelan J.C."/>
            <person name="Lara F."/>
            <person name="Munidasa M."/>
            <person name="Palculict T."/>
            <person name="Patil S."/>
            <person name="Pu L.-L."/>
            <person name="Saada N."/>
            <person name="Tang L."/>
            <person name="Weissenberger G."/>
            <person name="Zhu Y."/>
            <person name="Hemphill L."/>
            <person name="Shang Y."/>
            <person name="Youmans B."/>
            <person name="Ayvaz T."/>
            <person name="Ross M."/>
            <person name="Santibanez J."/>
            <person name="Aqrawi P."/>
            <person name="Gross S."/>
            <person name="Joshi V."/>
            <person name="Fowler G."/>
            <person name="Nazareth L."/>
            <person name="Reid J."/>
            <person name="Worley K."/>
            <person name="Petrosino J."/>
            <person name="Highlander S."/>
            <person name="Gibbs R."/>
        </authorList>
    </citation>
    <scope>NUCLEOTIDE SEQUENCE [LARGE SCALE GENOMIC DNA]</scope>
    <source>
        <strain evidence="2 3">ATCC BAA-1200</strain>
    </source>
</reference>
<dbReference type="HOGENOM" id="CLU_2494685_0_0_4"/>
<protein>
    <submittedName>
        <fullName evidence="2">Uncharacterized protein</fullName>
    </submittedName>
</protein>
<dbReference type="Proteomes" id="UP000004105">
    <property type="component" value="Unassembled WGS sequence"/>
</dbReference>